<dbReference type="Pfam" id="PF02678">
    <property type="entry name" value="Pirin"/>
    <property type="match status" value="1"/>
</dbReference>
<dbReference type="AlphaFoldDB" id="A0ABD8B6U5"/>
<evidence type="ECO:0000256" key="1">
    <source>
        <dbReference type="ARBA" id="ARBA00008416"/>
    </source>
</evidence>
<keyword evidence="2" id="KW-0479">Metal-binding</keyword>
<dbReference type="InterPro" id="IPR003829">
    <property type="entry name" value="Pirin_N_dom"/>
</dbReference>
<dbReference type="PANTHER" id="PTHR43594:SF1">
    <property type="entry name" value="QUERCETIN 2,3-DIOXYGENASE PA2418-RELATED"/>
    <property type="match status" value="1"/>
</dbReference>
<feature type="binding site" evidence="2">
    <location>
        <position position="63"/>
    </location>
    <ligand>
        <name>Fe cation</name>
        <dbReference type="ChEBI" id="CHEBI:24875"/>
    </ligand>
</feature>
<evidence type="ECO:0000313" key="6">
    <source>
        <dbReference type="EMBL" id="XHH49732.1"/>
    </source>
</evidence>
<dbReference type="InterPro" id="IPR014710">
    <property type="entry name" value="RmlC-like_jellyroll"/>
</dbReference>
<comment type="similarity">
    <text evidence="1 3">Belongs to the pirin family.</text>
</comment>
<dbReference type="InterPro" id="IPR008778">
    <property type="entry name" value="Pirin_C_dom"/>
</dbReference>
<feature type="domain" description="Pirin N-terminal" evidence="4">
    <location>
        <begin position="20"/>
        <end position="127"/>
    </location>
</feature>
<feature type="binding site" evidence="2">
    <location>
        <position position="61"/>
    </location>
    <ligand>
        <name>Fe cation</name>
        <dbReference type="ChEBI" id="CHEBI:24875"/>
    </ligand>
</feature>
<feature type="binding site" evidence="2">
    <location>
        <position position="107"/>
    </location>
    <ligand>
        <name>Fe cation</name>
        <dbReference type="ChEBI" id="CHEBI:24875"/>
    </ligand>
</feature>
<evidence type="ECO:0000256" key="3">
    <source>
        <dbReference type="RuleBase" id="RU003457"/>
    </source>
</evidence>
<reference evidence="6 7" key="1">
    <citation type="journal article" date="2022" name="Res Sq">
        <title>Evolution of multicellular longitudinally dividing oral cavity symbionts (Neisseriaceae).</title>
        <authorList>
            <person name="Nyongesa S."/>
            <person name="Weber P."/>
            <person name="Bernet E."/>
            <person name="Pullido F."/>
            <person name="Nieckarz M."/>
            <person name="Delaby M."/>
            <person name="Nieves C."/>
            <person name="Viehboeck T."/>
            <person name="Krause N."/>
            <person name="Rivera-Millot A."/>
            <person name="Nakamura A."/>
            <person name="Vischer N."/>
            <person name="VanNieuwenhze M."/>
            <person name="Brun Y."/>
            <person name="Cava F."/>
            <person name="Bulgheresi S."/>
            <person name="Veyrier F."/>
        </authorList>
    </citation>
    <scope>NUCLEOTIDE SEQUENCE [LARGE SCALE GENOMIC DNA]</scope>
    <source>
        <strain evidence="6 7">17694</strain>
    </source>
</reference>
<dbReference type="Pfam" id="PF05726">
    <property type="entry name" value="Pirin_C"/>
    <property type="match status" value="1"/>
</dbReference>
<dbReference type="CDD" id="cd02247">
    <property type="entry name" value="cupin_pirin_C"/>
    <property type="match status" value="1"/>
</dbReference>
<dbReference type="Proteomes" id="UP000831534">
    <property type="component" value="Chromosome"/>
</dbReference>
<evidence type="ECO:0000259" key="4">
    <source>
        <dbReference type="Pfam" id="PF02678"/>
    </source>
</evidence>
<sequence>MRSVDYIGRCPPPHWVGNGFRVHSLFSHADRPYRTDPFLLLDYAAPQVFDADGTERGVGAHPHKGFETVTIAYQGEVAHRDSAGGGGVIGAGDVQWMTAGRGIVHQEFHGGRLREHGGTLEMVQLWVNLPARDKLTAPHYQHLAQADIPVLALPDNAGSVRVIAGDNGAAHTFTEMNVWDIALNGNGACELTVPAAHNLMVVSLHGETRVNGTECLTAGEWVHFARDGERIALQAGADGAKLLLLSGVPIDEPLAAYGPFVMNTQDEIRTAIDDFRQGRFGTVAATTA</sequence>
<dbReference type="InterPro" id="IPR011051">
    <property type="entry name" value="RmlC_Cupin_sf"/>
</dbReference>
<proteinExistence type="inferred from homology"/>
<dbReference type="KEGG" id="ckh:LVJ77_08515"/>
<feature type="binding site" evidence="2">
    <location>
        <position position="105"/>
    </location>
    <ligand>
        <name>Fe cation</name>
        <dbReference type="ChEBI" id="CHEBI:24875"/>
    </ligand>
</feature>
<dbReference type="PANTHER" id="PTHR43594">
    <property type="entry name" value="QUERCETIN 2,3-DIOXYGENASE"/>
    <property type="match status" value="1"/>
</dbReference>
<keyword evidence="7" id="KW-1185">Reference proteome</keyword>
<dbReference type="EMBL" id="CP091521">
    <property type="protein sequence ID" value="XHH49732.1"/>
    <property type="molecule type" value="Genomic_DNA"/>
</dbReference>
<dbReference type="PIRSF" id="PIRSF006232">
    <property type="entry name" value="Pirin"/>
    <property type="match status" value="1"/>
</dbReference>
<dbReference type="InterPro" id="IPR012093">
    <property type="entry name" value="Pirin"/>
</dbReference>
<organism evidence="6 7">
    <name type="scientific">Conchiformibius kuhniae</name>
    <dbReference type="NCBI Taxonomy" id="211502"/>
    <lineage>
        <taxon>Bacteria</taxon>
        <taxon>Pseudomonadati</taxon>
        <taxon>Pseudomonadota</taxon>
        <taxon>Betaproteobacteria</taxon>
        <taxon>Neisseriales</taxon>
        <taxon>Neisseriaceae</taxon>
        <taxon>Conchiformibius</taxon>
    </lineage>
</organism>
<evidence type="ECO:0000259" key="5">
    <source>
        <dbReference type="Pfam" id="PF05726"/>
    </source>
</evidence>
<dbReference type="InterPro" id="IPR053186">
    <property type="entry name" value="QDO-related"/>
</dbReference>
<comment type="cofactor">
    <cofactor evidence="2">
        <name>Fe cation</name>
        <dbReference type="ChEBI" id="CHEBI:24875"/>
    </cofactor>
    <text evidence="2">Binds 1 Fe cation per subunit.</text>
</comment>
<feature type="domain" description="Pirin C-terminal" evidence="5">
    <location>
        <begin position="178"/>
        <end position="281"/>
    </location>
</feature>
<dbReference type="CDD" id="cd02909">
    <property type="entry name" value="cupin_pirin_N"/>
    <property type="match status" value="1"/>
</dbReference>
<protein>
    <submittedName>
        <fullName evidence="6">Pirin family protein</fullName>
    </submittedName>
</protein>
<evidence type="ECO:0000313" key="7">
    <source>
        <dbReference type="Proteomes" id="UP000831534"/>
    </source>
</evidence>
<keyword evidence="2" id="KW-0408">Iron</keyword>
<dbReference type="SUPFAM" id="SSF51182">
    <property type="entry name" value="RmlC-like cupins"/>
    <property type="match status" value="1"/>
</dbReference>
<gene>
    <name evidence="6" type="ORF">LVJ77_08515</name>
</gene>
<dbReference type="Gene3D" id="2.60.120.10">
    <property type="entry name" value="Jelly Rolls"/>
    <property type="match status" value="2"/>
</dbReference>
<accession>A0ABD8B6U5</accession>
<name>A0ABD8B6U5_9NEIS</name>
<evidence type="ECO:0000256" key="2">
    <source>
        <dbReference type="PIRSR" id="PIRSR006232-1"/>
    </source>
</evidence>
<dbReference type="RefSeq" id="WP_027009568.1">
    <property type="nucleotide sequence ID" value="NZ_CP091521.1"/>
</dbReference>